<comment type="caution">
    <text evidence="3">The sequence shown here is derived from an EMBL/GenBank/DDBJ whole genome shotgun (WGS) entry which is preliminary data.</text>
</comment>
<reference evidence="3" key="1">
    <citation type="submission" date="2023-02" db="EMBL/GenBank/DDBJ databases">
        <title>Genome of toxic invasive species Heracleum sosnowskyi carries increased number of genes despite the absence of recent whole-genome duplications.</title>
        <authorList>
            <person name="Schelkunov M."/>
            <person name="Shtratnikova V."/>
            <person name="Makarenko M."/>
            <person name="Klepikova A."/>
            <person name="Omelchenko D."/>
            <person name="Novikova G."/>
            <person name="Obukhova E."/>
            <person name="Bogdanov V."/>
            <person name="Penin A."/>
            <person name="Logacheva M."/>
        </authorList>
    </citation>
    <scope>NUCLEOTIDE SEQUENCE</scope>
    <source>
        <strain evidence="3">Hsosn_3</strain>
        <tissue evidence="3">Leaf</tissue>
    </source>
</reference>
<dbReference type="Proteomes" id="UP001237642">
    <property type="component" value="Unassembled WGS sequence"/>
</dbReference>
<gene>
    <name evidence="3" type="ORF">POM88_038892</name>
</gene>
<dbReference type="Gene3D" id="1.20.1160.11">
    <property type="entry name" value="Paired amphipathic helix"/>
    <property type="match status" value="1"/>
</dbReference>
<accession>A0AAD8M7C2</accession>
<dbReference type="Pfam" id="PF02671">
    <property type="entry name" value="PAH"/>
    <property type="match status" value="1"/>
</dbReference>
<evidence type="ECO:0000313" key="3">
    <source>
        <dbReference type="EMBL" id="KAK1363331.1"/>
    </source>
</evidence>
<protein>
    <submittedName>
        <fullName evidence="3">Uncharacterized protein</fullName>
    </submittedName>
</protein>
<dbReference type="InterPro" id="IPR003822">
    <property type="entry name" value="PAH"/>
</dbReference>
<proteinExistence type="predicted"/>
<evidence type="ECO:0000256" key="1">
    <source>
        <dbReference type="ARBA" id="ARBA00004123"/>
    </source>
</evidence>
<sequence length="132" mass="15273">MELEFQNCNKKTSAFKKLIHDCKERRITVRETESRTDRLFNDHPDLYTNFYNTVLSYLYPVSTGDEVDKANQFIHIVEFQHGRLSLKDMTVKVTSPVCSAFYSIGNGCCDDADFINQLYIHVYPADAKTFGK</sequence>
<keyword evidence="2" id="KW-0539">Nucleus</keyword>
<evidence type="ECO:0000256" key="2">
    <source>
        <dbReference type="ARBA" id="ARBA00023242"/>
    </source>
</evidence>
<name>A0AAD8M7C2_9APIA</name>
<comment type="subcellular location">
    <subcellularLocation>
        <location evidence="1">Nucleus</location>
    </subcellularLocation>
</comment>
<reference evidence="3" key="2">
    <citation type="submission" date="2023-05" db="EMBL/GenBank/DDBJ databases">
        <authorList>
            <person name="Schelkunov M.I."/>
        </authorList>
    </citation>
    <scope>NUCLEOTIDE SEQUENCE</scope>
    <source>
        <strain evidence="3">Hsosn_3</strain>
        <tissue evidence="3">Leaf</tissue>
    </source>
</reference>
<dbReference type="EMBL" id="JAUIZM010000009">
    <property type="protein sequence ID" value="KAK1363331.1"/>
    <property type="molecule type" value="Genomic_DNA"/>
</dbReference>
<keyword evidence="4" id="KW-1185">Reference proteome</keyword>
<organism evidence="3 4">
    <name type="scientific">Heracleum sosnowskyi</name>
    <dbReference type="NCBI Taxonomy" id="360622"/>
    <lineage>
        <taxon>Eukaryota</taxon>
        <taxon>Viridiplantae</taxon>
        <taxon>Streptophyta</taxon>
        <taxon>Embryophyta</taxon>
        <taxon>Tracheophyta</taxon>
        <taxon>Spermatophyta</taxon>
        <taxon>Magnoliopsida</taxon>
        <taxon>eudicotyledons</taxon>
        <taxon>Gunneridae</taxon>
        <taxon>Pentapetalae</taxon>
        <taxon>asterids</taxon>
        <taxon>campanulids</taxon>
        <taxon>Apiales</taxon>
        <taxon>Apiaceae</taxon>
        <taxon>Apioideae</taxon>
        <taxon>apioid superclade</taxon>
        <taxon>Tordylieae</taxon>
        <taxon>Tordyliinae</taxon>
        <taxon>Heracleum</taxon>
    </lineage>
</organism>
<dbReference type="AlphaFoldDB" id="A0AAD8M7C2"/>
<evidence type="ECO:0000313" key="4">
    <source>
        <dbReference type="Proteomes" id="UP001237642"/>
    </source>
</evidence>
<dbReference type="GO" id="GO:0006355">
    <property type="term" value="P:regulation of DNA-templated transcription"/>
    <property type="evidence" value="ECO:0007669"/>
    <property type="project" value="InterPro"/>
</dbReference>
<dbReference type="GO" id="GO:0005634">
    <property type="term" value="C:nucleus"/>
    <property type="evidence" value="ECO:0007669"/>
    <property type="project" value="UniProtKB-SubCell"/>
</dbReference>
<dbReference type="SUPFAM" id="SSF47762">
    <property type="entry name" value="PAH2 domain"/>
    <property type="match status" value="1"/>
</dbReference>
<dbReference type="InterPro" id="IPR036600">
    <property type="entry name" value="PAH_sf"/>
</dbReference>